<keyword evidence="4" id="KW-1185">Reference proteome</keyword>
<dbReference type="EMBL" id="DF820455">
    <property type="protein sequence ID" value="GAK49018.1"/>
    <property type="molecule type" value="Genomic_DNA"/>
</dbReference>
<dbReference type="Proteomes" id="UP000030700">
    <property type="component" value="Unassembled WGS sequence"/>
</dbReference>
<dbReference type="PANTHER" id="PTHR34094:SF1">
    <property type="entry name" value="PROTEIN FAM185A"/>
    <property type="match status" value="1"/>
</dbReference>
<evidence type="ECO:0000313" key="3">
    <source>
        <dbReference type="EMBL" id="GAK49018.1"/>
    </source>
</evidence>
<evidence type="ECO:0000259" key="2">
    <source>
        <dbReference type="Pfam" id="PF13349"/>
    </source>
</evidence>
<feature type="chain" id="PRO_5006631390" description="DUF4097 domain-containing protein" evidence="1">
    <location>
        <begin position="23"/>
        <end position="321"/>
    </location>
</feature>
<dbReference type="Pfam" id="PF13349">
    <property type="entry name" value="DUF4097"/>
    <property type="match status" value="1"/>
</dbReference>
<reference evidence="3" key="1">
    <citation type="journal article" date="2015" name="PeerJ">
        <title>First genomic representation of candidate bacterial phylum KSB3 points to enhanced environmental sensing as a trigger of wastewater bulking.</title>
        <authorList>
            <person name="Sekiguchi Y."/>
            <person name="Ohashi A."/>
            <person name="Parks D.H."/>
            <person name="Yamauchi T."/>
            <person name="Tyson G.W."/>
            <person name="Hugenholtz P."/>
        </authorList>
    </citation>
    <scope>NUCLEOTIDE SEQUENCE [LARGE SCALE GENOMIC DNA]</scope>
</reference>
<evidence type="ECO:0000313" key="4">
    <source>
        <dbReference type="Proteomes" id="UP000030700"/>
    </source>
</evidence>
<dbReference type="STRING" id="1499966.U14_00236"/>
<keyword evidence="1" id="KW-0732">Signal</keyword>
<proteinExistence type="predicted"/>
<evidence type="ECO:0000256" key="1">
    <source>
        <dbReference type="SAM" id="SignalP"/>
    </source>
</evidence>
<name>A0A0S6VPL6_9BACT</name>
<dbReference type="InterPro" id="IPR025164">
    <property type="entry name" value="Toastrack_DUF4097"/>
</dbReference>
<feature type="domain" description="DUF4097" evidence="2">
    <location>
        <begin position="175"/>
        <end position="317"/>
    </location>
</feature>
<dbReference type="HOGENOM" id="CLU_865119_0_0_0"/>
<dbReference type="PANTHER" id="PTHR34094">
    <property type="match status" value="1"/>
</dbReference>
<organism evidence="3">
    <name type="scientific">Candidatus Moduliflexus flocculans</name>
    <dbReference type="NCBI Taxonomy" id="1499966"/>
    <lineage>
        <taxon>Bacteria</taxon>
        <taxon>Candidatus Moduliflexota</taxon>
        <taxon>Candidatus Moduliflexia</taxon>
        <taxon>Candidatus Moduliflexales</taxon>
        <taxon>Candidatus Moduliflexaceae</taxon>
    </lineage>
</organism>
<accession>A0A0S6VPL6</accession>
<protein>
    <recommendedName>
        <fullName evidence="2">DUF4097 domain-containing protein</fullName>
    </recommendedName>
</protein>
<feature type="signal peptide" evidence="1">
    <location>
        <begin position="1"/>
        <end position="22"/>
    </location>
</feature>
<sequence>MRIISCAMLSLFVICCAAPALAQQVEKFHRVVEVAAGTTLNVTNTNGNVTITAWDKPTVDITAIKKCGFHETLENARIDVLQPTEKTLEIKTVLLMPRPKISVQYEIKTPAGMLINNINTSNGSLDIRNVQGKIMSLNTSDGSIALQGVSGDQINAKTSDGSITAKSIVGAATVKSSDGSITAEEMVGSIFAKTSNGSIKLHQVSGEVNAETSNGSIEIRGASLLNTVKTSDGSIQADILKTQTANATFETSDGSINLSLAPELQAAFEMKTSDGRIKLNDITLNVSEIAGDNALKGTLNNGGAMISLKTSDGNIELFPLQ</sequence>
<gene>
    <name evidence="3" type="ORF">U14_00236</name>
</gene>
<dbReference type="AlphaFoldDB" id="A0A0S6VPL6"/>